<keyword evidence="1" id="KW-0880">Kelch repeat</keyword>
<keyword evidence="3" id="KW-0732">Signal</keyword>
<dbReference type="Pfam" id="PF24681">
    <property type="entry name" value="Kelch_KLHDC2_KLHL20_DRC7"/>
    <property type="match status" value="1"/>
</dbReference>
<reference evidence="4 5" key="1">
    <citation type="journal article" date="2015" name="Nature">
        <title>rRNA introns, odd ribosomes, and small enigmatic genomes across a large radiation of phyla.</title>
        <authorList>
            <person name="Brown C.T."/>
            <person name="Hug L.A."/>
            <person name="Thomas B.C."/>
            <person name="Sharon I."/>
            <person name="Castelle C.J."/>
            <person name="Singh A."/>
            <person name="Wilkins M.J."/>
            <person name="Williams K.H."/>
            <person name="Banfield J.F."/>
        </authorList>
    </citation>
    <scope>NUCLEOTIDE SEQUENCE [LARGE SCALE GENOMIC DNA]</scope>
</reference>
<organism evidence="4 5">
    <name type="scientific">Candidatus Giovannonibacteria bacterium GW2011_GWB1_45_9b</name>
    <dbReference type="NCBI Taxonomy" id="1618653"/>
    <lineage>
        <taxon>Bacteria</taxon>
        <taxon>Candidatus Giovannoniibacteriota</taxon>
    </lineage>
</organism>
<accession>A0A0G1N6Y5</accession>
<sequence>MEKKEIFKILLALAALAVLSFWSVDGPKTDNNPAVKGEEKAVSKEPMLEWKELTPTGVGAPWAPRDSHETFIFQNKIWLIGGINGNGLVDKNHFIAYWIAPHFNDIWNSDDGINWTKIDSKNIWTPRRSMSIVFFKDKLWMFGGWSKAGGYVDDIWSSEDGVNWTRAKAKADFPPREGQTAEVFDGRIWMMGGVNYDKRKVFNDVWYTEDGIDWVEATPTGVGAPWSGRWDFALAVFDNKLYLAGGMDINENEFNDVWISENGVNWSLLSQSAPWATRQGHGAASLGGKLWIFGRLNDRDHLGPNDIWSTLDGVNWKNEGELPWDGREDFTTVVLNGKIYIMGGMGQDWTWRNDVDVAERCLGRDFET</sequence>
<protein>
    <submittedName>
        <fullName evidence="4">Kelch repeat type 1-containing protein</fullName>
    </submittedName>
</protein>
<evidence type="ECO:0000256" key="1">
    <source>
        <dbReference type="ARBA" id="ARBA00022441"/>
    </source>
</evidence>
<dbReference type="AlphaFoldDB" id="A0A0G1N6Y5"/>
<dbReference type="InterPro" id="IPR015915">
    <property type="entry name" value="Kelch-typ_b-propeller"/>
</dbReference>
<dbReference type="EMBL" id="LCLL01000014">
    <property type="protein sequence ID" value="KKU16276.1"/>
    <property type="molecule type" value="Genomic_DNA"/>
</dbReference>
<name>A0A0G1N6Y5_9BACT</name>
<evidence type="ECO:0000256" key="3">
    <source>
        <dbReference type="SAM" id="SignalP"/>
    </source>
</evidence>
<dbReference type="Proteomes" id="UP000034020">
    <property type="component" value="Unassembled WGS sequence"/>
</dbReference>
<comment type="caution">
    <text evidence="4">The sequence shown here is derived from an EMBL/GenBank/DDBJ whole genome shotgun (WGS) entry which is preliminary data.</text>
</comment>
<proteinExistence type="predicted"/>
<evidence type="ECO:0000256" key="2">
    <source>
        <dbReference type="ARBA" id="ARBA00022737"/>
    </source>
</evidence>
<evidence type="ECO:0000313" key="4">
    <source>
        <dbReference type="EMBL" id="KKU16276.1"/>
    </source>
</evidence>
<feature type="chain" id="PRO_5002538664" evidence="3">
    <location>
        <begin position="24"/>
        <end position="368"/>
    </location>
</feature>
<evidence type="ECO:0000313" key="5">
    <source>
        <dbReference type="Proteomes" id="UP000034020"/>
    </source>
</evidence>
<gene>
    <name evidence="4" type="ORF">UX24_C0014G0004</name>
</gene>
<dbReference type="PANTHER" id="PTHR24412">
    <property type="entry name" value="KELCH PROTEIN"/>
    <property type="match status" value="1"/>
</dbReference>
<dbReference type="SUPFAM" id="SSF117281">
    <property type="entry name" value="Kelch motif"/>
    <property type="match status" value="1"/>
</dbReference>
<keyword evidence="2" id="KW-0677">Repeat</keyword>
<feature type="signal peptide" evidence="3">
    <location>
        <begin position="1"/>
        <end position="23"/>
    </location>
</feature>
<dbReference type="Gene3D" id="2.120.10.80">
    <property type="entry name" value="Kelch-type beta propeller"/>
    <property type="match status" value="2"/>
</dbReference>
<dbReference type="PANTHER" id="PTHR24412:SF489">
    <property type="entry name" value="RING FINGER DOMAIN AND KELCH REPEAT-CONTAINING PROTEIN DDB_G0271372"/>
    <property type="match status" value="1"/>
</dbReference>